<evidence type="ECO:0000313" key="2">
    <source>
        <dbReference type="EMBL" id="AAS44015.1"/>
    </source>
</evidence>
<dbReference type="Gene3D" id="1.10.10.10">
    <property type="entry name" value="Winged helix-like DNA-binding domain superfamily/Winged helix DNA-binding domain"/>
    <property type="match status" value="1"/>
</dbReference>
<dbReference type="InterPro" id="IPR036390">
    <property type="entry name" value="WH_DNA-bd_sf"/>
</dbReference>
<dbReference type="InterPro" id="IPR036388">
    <property type="entry name" value="WH-like_DNA-bd_sf"/>
</dbReference>
<reference evidence="2 3" key="1">
    <citation type="journal article" date="2004" name="Nucleic Acids Res.">
        <title>The genome sequence of Bacillus cereus ATCC 10987 reveals metabolic adaptations and a large plasmid related to Bacillus anthracis pXO1.</title>
        <authorList>
            <person name="Rasko D.A."/>
            <person name="Ravel J."/>
            <person name="Okstad O.A."/>
            <person name="Helgason E."/>
            <person name="Cer R.Z."/>
            <person name="Jiang L."/>
            <person name="Shores K.A."/>
            <person name="Fouts D.E."/>
            <person name="Tourasse N.J."/>
            <person name="Angiuoli S.V."/>
            <person name="Kolonay J."/>
            <person name="Nelson W.C."/>
            <person name="Kolsto A.-B."/>
            <person name="Fraser C.M."/>
            <person name="Read T.D."/>
        </authorList>
    </citation>
    <scope>NUCLEOTIDE SEQUENCE [LARGE SCALE GENOMIC DNA]</scope>
    <source>
        <strain evidence="3">ATCC 10987 / NRS 248</strain>
    </source>
</reference>
<sequence length="121" mass="14042">MLQSHYKVVNHKMDKEILKGSIDILLLSIIKQHDTYGYEIIQKLKENSNDLYTMSQGTLYPALKRLEQKDLINSYWGESETGMKRKFYRITTNGKKILEEKLTAWDSVTALIKTCQKGALN</sequence>
<dbReference type="PANTHER" id="PTHR33169:SF25">
    <property type="entry name" value="DNA-BINDING PROTEIN YIZB-RELATED"/>
    <property type="match status" value="1"/>
</dbReference>
<proteinExistence type="predicted"/>
<feature type="domain" description="Transcription regulator PadR N-terminal" evidence="1">
    <location>
        <begin position="26"/>
        <end position="100"/>
    </location>
</feature>
<dbReference type="PANTHER" id="PTHR33169">
    <property type="entry name" value="PADR-FAMILY TRANSCRIPTIONAL REGULATOR"/>
    <property type="match status" value="1"/>
</dbReference>
<dbReference type="HOGENOM" id="CLU_063440_3_3_9"/>
<accession>Q72YA7</accession>
<dbReference type="KEGG" id="bca:BCE_5114"/>
<evidence type="ECO:0000313" key="3">
    <source>
        <dbReference type="Proteomes" id="UP000002527"/>
    </source>
</evidence>
<protein>
    <submittedName>
        <fullName evidence="2">Transcriptional regulator, PadR family</fullName>
    </submittedName>
</protein>
<evidence type="ECO:0000259" key="1">
    <source>
        <dbReference type="Pfam" id="PF03551"/>
    </source>
</evidence>
<gene>
    <name evidence="2" type="ordered locus">BCE_5114</name>
</gene>
<dbReference type="SUPFAM" id="SSF46785">
    <property type="entry name" value="Winged helix' DNA-binding domain"/>
    <property type="match status" value="1"/>
</dbReference>
<organism evidence="2 3">
    <name type="scientific">Bacillus cereus (strain ATCC 10987 / NRS 248)</name>
    <dbReference type="NCBI Taxonomy" id="222523"/>
    <lineage>
        <taxon>Bacteria</taxon>
        <taxon>Bacillati</taxon>
        <taxon>Bacillota</taxon>
        <taxon>Bacilli</taxon>
        <taxon>Bacillales</taxon>
        <taxon>Bacillaceae</taxon>
        <taxon>Bacillus</taxon>
        <taxon>Bacillus cereus group</taxon>
    </lineage>
</organism>
<dbReference type="InterPro" id="IPR052509">
    <property type="entry name" value="Metal_resp_DNA-bind_regulator"/>
</dbReference>
<dbReference type="Pfam" id="PF03551">
    <property type="entry name" value="PadR"/>
    <property type="match status" value="1"/>
</dbReference>
<dbReference type="AlphaFoldDB" id="Q72YA7"/>
<dbReference type="InterPro" id="IPR005149">
    <property type="entry name" value="Tscrpt_reg_PadR_N"/>
</dbReference>
<dbReference type="Proteomes" id="UP000002527">
    <property type="component" value="Chromosome"/>
</dbReference>
<dbReference type="EMBL" id="AE017194">
    <property type="protein sequence ID" value="AAS44015.1"/>
    <property type="molecule type" value="Genomic_DNA"/>
</dbReference>
<name>Q72YA7_BACC1</name>